<dbReference type="SUPFAM" id="SSF143865">
    <property type="entry name" value="CorA soluble domain-like"/>
    <property type="match status" value="1"/>
</dbReference>
<dbReference type="Gene3D" id="3.30.460.20">
    <property type="entry name" value="CorA soluble domain-like"/>
    <property type="match status" value="1"/>
</dbReference>
<dbReference type="Proteomes" id="UP001222932">
    <property type="component" value="Unassembled WGS sequence"/>
</dbReference>
<dbReference type="Pfam" id="PF01544">
    <property type="entry name" value="CorA"/>
    <property type="match status" value="1"/>
</dbReference>
<evidence type="ECO:0000313" key="3">
    <source>
        <dbReference type="EMBL" id="GMK53933.1"/>
    </source>
</evidence>
<accession>A0AAD3Y9F9</accession>
<reference evidence="3" key="2">
    <citation type="submission" date="2023-06" db="EMBL/GenBank/DDBJ databases">
        <authorList>
            <person name="Kobayashi Y."/>
            <person name="Kayamori A."/>
            <person name="Aoki K."/>
            <person name="Shiwa Y."/>
            <person name="Fujita N."/>
            <person name="Sugita T."/>
            <person name="Iwasaki W."/>
            <person name="Tanaka N."/>
            <person name="Takashima M."/>
        </authorList>
    </citation>
    <scope>NUCLEOTIDE SEQUENCE</scope>
    <source>
        <strain evidence="3">HIS016</strain>
    </source>
</reference>
<feature type="region of interest" description="Disordered" evidence="1">
    <location>
        <begin position="278"/>
        <end position="307"/>
    </location>
</feature>
<keyword evidence="2" id="KW-0812">Transmembrane</keyword>
<evidence type="ECO:0000256" key="2">
    <source>
        <dbReference type="SAM" id="Phobius"/>
    </source>
</evidence>
<dbReference type="GO" id="GO:0015095">
    <property type="term" value="F:magnesium ion transmembrane transporter activity"/>
    <property type="evidence" value="ECO:0007669"/>
    <property type="project" value="InterPro"/>
</dbReference>
<dbReference type="EMBL" id="BTCM01000001">
    <property type="protein sequence ID" value="GMK53933.1"/>
    <property type="molecule type" value="Genomic_DNA"/>
</dbReference>
<organism evidence="3 4">
    <name type="scientific">Cutaneotrichosporon spelunceum</name>
    <dbReference type="NCBI Taxonomy" id="1672016"/>
    <lineage>
        <taxon>Eukaryota</taxon>
        <taxon>Fungi</taxon>
        <taxon>Dikarya</taxon>
        <taxon>Basidiomycota</taxon>
        <taxon>Agaricomycotina</taxon>
        <taxon>Tremellomycetes</taxon>
        <taxon>Trichosporonales</taxon>
        <taxon>Trichosporonaceae</taxon>
        <taxon>Cutaneotrichosporon</taxon>
    </lineage>
</organism>
<keyword evidence="2" id="KW-1133">Transmembrane helix</keyword>
<feature type="compositionally biased region" description="Low complexity" evidence="1">
    <location>
        <begin position="176"/>
        <end position="187"/>
    </location>
</feature>
<dbReference type="AlphaFoldDB" id="A0AAD3Y9F9"/>
<evidence type="ECO:0000313" key="4">
    <source>
        <dbReference type="Proteomes" id="UP001222932"/>
    </source>
</evidence>
<feature type="transmembrane region" description="Helical" evidence="2">
    <location>
        <begin position="881"/>
        <end position="908"/>
    </location>
</feature>
<feature type="region of interest" description="Disordered" evidence="1">
    <location>
        <begin position="650"/>
        <end position="683"/>
    </location>
</feature>
<proteinExistence type="predicted"/>
<feature type="transmembrane region" description="Helical" evidence="2">
    <location>
        <begin position="574"/>
        <end position="596"/>
    </location>
</feature>
<sequence length="979" mass="105966">MAPPSPAGAHRGFSPNLASSPQIQSGEDIELPELNITENERTGVQTARSPRFAPLPGGTRVAPSTPANPPAVQPAAGRATSAHAHGSSLTTNPTLTSAAPSTPATGAPPTPILTQTPAPNPDSDRPEFAELLTPAQLRKRRRPHATLALDTPEGLDPSPAADPAQTVPNDDAVTVSSGSSSSSSWSWGSGGVAGATRAVVQRIGGAIGVRRGSMSTVDTGYASSATSSSSSSEGAATRVIGRLGRALTRTVSRGTIDSTEERPRRVYVPRRREFTLLLPDDNWTPGDATPLSTPPLEMTSPAPTPTARVITTPVLQPILEAVKKARAAAGITPDLAIRQRQHRRKEVAMRRGGSAPGRSRQPRTFTAPLPRRPAVPRTLSRLEELRATSGVPLPVRPKSASDLLGMVGARSDSVTSLGGLVGELETKTSSPQKSVDEHARPRGAWWLDVSCPTWKDLRDIGELLSIHPLTLEDVLHQDPREKLDTFDALGYYFIAVRALDEQYFKYTPGSVVAPPGAELTASGVYPTEEPAQKKKERQRRGWGFGRATGRAASKSGEKVEIVEDNPGKEGLEGIAVGGINLYLAVFADGIVTFHYGDVSKHTSRVRDRALSVRTYEPTSDWIAHGLLDSIVDAFFPLTGYVDGAVDDMDALTTDPTRDPRDQHRGSHIDGESPADAPYTSSVEDFADGHDDTEWIAMDEKLVMEQRKSKRERVARQLDRVQLRAQKSNLKQLAKKAAELAFSRSNVDGRSATSRLGKAILYAKLFFLPITDALPSQRNTAPEVFDRTTVLNSMTNLRRLVTGLSRLLDGKHIVVASLLKRVRTHSGGASGVEAYLSDVHDHILLLQTSLYHYEYILANCQPTYISHLMVSGSTSRGNISTLVLTLSIVSIGILPMQFVTGIFSMNVYVPHNLHPDVKKELNLPGPTKLNLFGIVVAIVFLVACGLVFIIRWWRWTARKKWNRLRGAEVPDAWDGFWGWA</sequence>
<evidence type="ECO:0000256" key="1">
    <source>
        <dbReference type="SAM" id="MobiDB-lite"/>
    </source>
</evidence>
<feature type="compositionally biased region" description="Polar residues" evidence="1">
    <location>
        <begin position="16"/>
        <end position="25"/>
    </location>
</feature>
<feature type="compositionally biased region" description="Basic and acidic residues" evidence="1">
    <location>
        <begin position="655"/>
        <end position="670"/>
    </location>
</feature>
<comment type="caution">
    <text evidence="3">The sequence shown here is derived from an EMBL/GenBank/DDBJ whole genome shotgun (WGS) entry which is preliminary data.</text>
</comment>
<reference evidence="3" key="1">
    <citation type="journal article" date="2023" name="BMC Genomics">
        <title>Chromosome-level genome assemblies of Cutaneotrichosporon spp. (Trichosporonales, Basidiomycota) reveal imbalanced evolution between nucleotide sequences and chromosome synteny.</title>
        <authorList>
            <person name="Kobayashi Y."/>
            <person name="Kayamori A."/>
            <person name="Aoki K."/>
            <person name="Shiwa Y."/>
            <person name="Matsutani M."/>
            <person name="Fujita N."/>
            <person name="Sugita T."/>
            <person name="Iwasaki W."/>
            <person name="Tanaka N."/>
            <person name="Takashima M."/>
        </authorList>
    </citation>
    <scope>NUCLEOTIDE SEQUENCE</scope>
    <source>
        <strain evidence="3">HIS016</strain>
    </source>
</reference>
<dbReference type="InterPro" id="IPR045861">
    <property type="entry name" value="CorA_cytoplasmic_dom"/>
</dbReference>
<dbReference type="InterPro" id="IPR044089">
    <property type="entry name" value="Alr1-like"/>
</dbReference>
<keyword evidence="2" id="KW-0472">Membrane</keyword>
<evidence type="ECO:0008006" key="5">
    <source>
        <dbReference type="Google" id="ProtNLM"/>
    </source>
</evidence>
<dbReference type="GO" id="GO:0016020">
    <property type="term" value="C:membrane"/>
    <property type="evidence" value="ECO:0007669"/>
    <property type="project" value="InterPro"/>
</dbReference>
<feature type="compositionally biased region" description="Low complexity" evidence="1">
    <location>
        <begin position="87"/>
        <end position="105"/>
    </location>
</feature>
<dbReference type="InterPro" id="IPR002523">
    <property type="entry name" value="MgTranspt_CorA/ZnTranspt_ZntB"/>
</dbReference>
<dbReference type="PANTHER" id="PTHR21535">
    <property type="entry name" value="MAGNESIUM AND COBALT TRANSPORT PROTEIN/MITOCHONDRIAL IMPORT INNER MEMBRANE TRANSLOCASE SUBUNIT TIM8"/>
    <property type="match status" value="1"/>
</dbReference>
<protein>
    <recommendedName>
        <fullName evidence="5">Cora-domain-containing protein</fullName>
    </recommendedName>
</protein>
<dbReference type="GO" id="GO:0010961">
    <property type="term" value="P:intracellular magnesium ion homeostasis"/>
    <property type="evidence" value="ECO:0007669"/>
    <property type="project" value="TreeGrafter"/>
</dbReference>
<feature type="region of interest" description="Disordered" evidence="1">
    <location>
        <begin position="1"/>
        <end position="190"/>
    </location>
</feature>
<keyword evidence="4" id="KW-1185">Reference proteome</keyword>
<name>A0AAD3Y9F9_9TREE</name>
<dbReference type="PANTHER" id="PTHR21535:SF90">
    <property type="entry name" value="CORA METAL ION TRANSPORTER"/>
    <property type="match status" value="1"/>
</dbReference>
<gene>
    <name evidence="3" type="ORF">CspeluHIS016_0105190</name>
</gene>
<dbReference type="Gene3D" id="1.20.58.340">
    <property type="entry name" value="Magnesium transport protein CorA, transmembrane region"/>
    <property type="match status" value="2"/>
</dbReference>
<feature type="transmembrane region" description="Helical" evidence="2">
    <location>
        <begin position="928"/>
        <end position="952"/>
    </location>
</feature>
<feature type="region of interest" description="Disordered" evidence="1">
    <location>
        <begin position="339"/>
        <end position="377"/>
    </location>
</feature>
<dbReference type="CDD" id="cd12829">
    <property type="entry name" value="Alr1p-like"/>
    <property type="match status" value="1"/>
</dbReference>